<reference evidence="9" key="1">
    <citation type="submission" date="2021-01" db="EMBL/GenBank/DDBJ databases">
        <authorList>
            <consortium name="Genoscope - CEA"/>
            <person name="William W."/>
        </authorList>
    </citation>
    <scope>NUCLEOTIDE SEQUENCE</scope>
</reference>
<dbReference type="PANTHER" id="PTHR13555:SF5">
    <property type="entry name" value="ZINC-FINGER OF A C2HC-TYPE"/>
    <property type="match status" value="1"/>
</dbReference>
<keyword evidence="1" id="KW-0479">Metal-binding</keyword>
<dbReference type="AlphaFoldDB" id="A0A8S1S857"/>
<keyword evidence="3 5" id="KW-0863">Zinc-finger</keyword>
<dbReference type="OMA" id="ACQKAQL"/>
<gene>
    <name evidence="9" type="ORF">POCTA_138.1.T0070109</name>
</gene>
<evidence type="ECO:0000256" key="7">
    <source>
        <dbReference type="SAM" id="MobiDB-lite"/>
    </source>
</evidence>
<feature type="region of interest" description="Disordered" evidence="7">
    <location>
        <begin position="143"/>
        <end position="189"/>
    </location>
</feature>
<evidence type="ECO:0000256" key="3">
    <source>
        <dbReference type="ARBA" id="ARBA00022771"/>
    </source>
</evidence>
<feature type="domain" description="C2HC/C3H-type" evidence="8">
    <location>
        <begin position="18"/>
        <end position="47"/>
    </location>
</feature>
<protein>
    <recommendedName>
        <fullName evidence="8">C2HC/C3H-type domain-containing protein</fullName>
    </recommendedName>
</protein>
<dbReference type="GO" id="GO:0008270">
    <property type="term" value="F:zinc ion binding"/>
    <property type="evidence" value="ECO:0007669"/>
    <property type="project" value="UniProtKB-KW"/>
</dbReference>
<dbReference type="InterPro" id="IPR026319">
    <property type="entry name" value="ZC2HC1A/B-like"/>
</dbReference>
<evidence type="ECO:0000259" key="8">
    <source>
        <dbReference type="PROSITE" id="PS52027"/>
    </source>
</evidence>
<evidence type="ECO:0000256" key="6">
    <source>
        <dbReference type="SAM" id="Coils"/>
    </source>
</evidence>
<evidence type="ECO:0000313" key="9">
    <source>
        <dbReference type="EMBL" id="CAD8135943.1"/>
    </source>
</evidence>
<comment type="caution">
    <text evidence="9">The sequence shown here is derived from an EMBL/GenBank/DDBJ whole genome shotgun (WGS) entry which is preliminary data.</text>
</comment>
<keyword evidence="2" id="KW-0677">Repeat</keyword>
<evidence type="ECO:0000256" key="5">
    <source>
        <dbReference type="PROSITE-ProRule" id="PRU01371"/>
    </source>
</evidence>
<keyword evidence="10" id="KW-1185">Reference proteome</keyword>
<proteinExistence type="predicted"/>
<feature type="domain" description="C2HC/C3H-type" evidence="8">
    <location>
        <begin position="121"/>
        <end position="150"/>
    </location>
</feature>
<dbReference type="InterPro" id="IPR049899">
    <property type="entry name" value="Znf_C2HC_C3H"/>
</dbReference>
<feature type="coiled-coil region" evidence="6">
    <location>
        <begin position="52"/>
        <end position="111"/>
    </location>
</feature>
<accession>A0A8S1S857</accession>
<keyword evidence="4" id="KW-0862">Zinc</keyword>
<sequence length="349" mass="40894">MEDQIDNEFLDENQPNQDLIECELCNRKFHPERIERHLIACQKAQLKQQERDKIIQKKKKQIEQKKQQLQQTDVEIVKTNWREEHQKFQEQIQYNRKLKQLENEGQDVNQLIPPETKVNSNYVFCEYCERHFDKHVAERHIPKCKETKAKPKPPRKKTVEVIQPSQPQLQEKRQAQVSTPSTSSQMERKPIIKKQLSDSSQQFRPTSLQKFIAEQSGKANLTNIGFIDCKSRATAIQDTECPHCNRRFISRAAERHIPICEKLTRKHSFQIKYHNRKSVPIKQNNLMMMVAPTALLPQIQRKGNKQLDVGTLPPIGNSQKFCTECGNRFQANHKYCGGCGHKREPEIVI</sequence>
<dbReference type="Pfam" id="PF13913">
    <property type="entry name" value="zf-C2HC_2"/>
    <property type="match status" value="3"/>
</dbReference>
<feature type="compositionally biased region" description="Polar residues" evidence="7">
    <location>
        <begin position="163"/>
        <end position="185"/>
    </location>
</feature>
<name>A0A8S1S857_PAROT</name>
<dbReference type="EMBL" id="CAJJDP010000006">
    <property type="protein sequence ID" value="CAD8135943.1"/>
    <property type="molecule type" value="Genomic_DNA"/>
</dbReference>
<evidence type="ECO:0000256" key="1">
    <source>
        <dbReference type="ARBA" id="ARBA00022723"/>
    </source>
</evidence>
<dbReference type="PANTHER" id="PTHR13555">
    <property type="entry name" value="C2H2 ZINC FINGER CGI-62-RELATED"/>
    <property type="match status" value="1"/>
</dbReference>
<evidence type="ECO:0000256" key="2">
    <source>
        <dbReference type="ARBA" id="ARBA00022737"/>
    </source>
</evidence>
<dbReference type="Proteomes" id="UP000683925">
    <property type="component" value="Unassembled WGS sequence"/>
</dbReference>
<evidence type="ECO:0000313" key="10">
    <source>
        <dbReference type="Proteomes" id="UP000683925"/>
    </source>
</evidence>
<dbReference type="PROSITE" id="PS52027">
    <property type="entry name" value="ZF_C2HC_C3H"/>
    <property type="match status" value="3"/>
</dbReference>
<feature type="domain" description="C2HC/C3H-type" evidence="8">
    <location>
        <begin position="237"/>
        <end position="266"/>
    </location>
</feature>
<keyword evidence="6" id="KW-0175">Coiled coil</keyword>
<dbReference type="OrthoDB" id="297947at2759"/>
<organism evidence="9 10">
    <name type="scientific">Paramecium octaurelia</name>
    <dbReference type="NCBI Taxonomy" id="43137"/>
    <lineage>
        <taxon>Eukaryota</taxon>
        <taxon>Sar</taxon>
        <taxon>Alveolata</taxon>
        <taxon>Ciliophora</taxon>
        <taxon>Intramacronucleata</taxon>
        <taxon>Oligohymenophorea</taxon>
        <taxon>Peniculida</taxon>
        <taxon>Parameciidae</taxon>
        <taxon>Paramecium</taxon>
    </lineage>
</organism>
<evidence type="ECO:0000256" key="4">
    <source>
        <dbReference type="ARBA" id="ARBA00022833"/>
    </source>
</evidence>